<keyword evidence="4" id="KW-0804">Transcription</keyword>
<dbReference type="PANTHER" id="PTHR30537">
    <property type="entry name" value="HTH-TYPE TRANSCRIPTIONAL REGULATOR"/>
    <property type="match status" value="1"/>
</dbReference>
<evidence type="ECO:0000259" key="5">
    <source>
        <dbReference type="PROSITE" id="PS50931"/>
    </source>
</evidence>
<dbReference type="RefSeq" id="WP_160657623.1">
    <property type="nucleotide sequence ID" value="NZ_RSEJ01000035.1"/>
</dbReference>
<dbReference type="Pfam" id="PF03466">
    <property type="entry name" value="LysR_substrate"/>
    <property type="match status" value="1"/>
</dbReference>
<dbReference type="InterPro" id="IPR005119">
    <property type="entry name" value="LysR_subst-bd"/>
</dbReference>
<dbReference type="Gene3D" id="3.40.190.290">
    <property type="match status" value="1"/>
</dbReference>
<accession>A0ABW9YPB2</accession>
<keyword evidence="7" id="KW-1185">Reference proteome</keyword>
<dbReference type="CDD" id="cd08422">
    <property type="entry name" value="PBP2_CrgA_like"/>
    <property type="match status" value="1"/>
</dbReference>
<evidence type="ECO:0000256" key="2">
    <source>
        <dbReference type="ARBA" id="ARBA00023015"/>
    </source>
</evidence>
<dbReference type="SUPFAM" id="SSF53850">
    <property type="entry name" value="Periplasmic binding protein-like II"/>
    <property type="match status" value="1"/>
</dbReference>
<dbReference type="Gene3D" id="1.10.10.10">
    <property type="entry name" value="Winged helix-like DNA-binding domain superfamily/Winged helix DNA-binding domain"/>
    <property type="match status" value="1"/>
</dbReference>
<dbReference type="Proteomes" id="UP000738517">
    <property type="component" value="Unassembled WGS sequence"/>
</dbReference>
<feature type="domain" description="HTH lysR-type" evidence="5">
    <location>
        <begin position="1"/>
        <end position="58"/>
    </location>
</feature>
<sequence>MDLNTVAIFSQVVECGSFTQAAEMLDLTKSTVSRKVAELEQHLGVRLITRSTRSLTLTPEGEAFYQSCLQMLEILGQAELEVTANQDLIRGRLNVVMPVELGQKVFGPYINDFLKLYPNVTVHFELTNREVDIIGEGIDLYAQVGEVSDSSMIARPFYTTKRVMAASPDYLAQYGPITTPGDLKAPHQQVKIYNKAVKMPNWHLMQADNEIFIDLPYRLRVNTITASLMACLDGLGVAMLPEFLCREHFAAGRLVQLLPDWEMPHAPISFVYPQRKLLPKRLRIFIDYLIERFERDLENVLNKEKI</sequence>
<protein>
    <submittedName>
        <fullName evidence="6">LysR family transcriptional regulator</fullName>
    </submittedName>
</protein>
<proteinExistence type="inferred from homology"/>
<organism evidence="6 7">
    <name type="scientific">Photobacterium alginatilyticum</name>
    <dbReference type="NCBI Taxonomy" id="1775171"/>
    <lineage>
        <taxon>Bacteria</taxon>
        <taxon>Pseudomonadati</taxon>
        <taxon>Pseudomonadota</taxon>
        <taxon>Gammaproteobacteria</taxon>
        <taxon>Vibrionales</taxon>
        <taxon>Vibrionaceae</taxon>
        <taxon>Photobacterium</taxon>
    </lineage>
</organism>
<dbReference type="PANTHER" id="PTHR30537:SF68">
    <property type="entry name" value="TRANSCRIPTIONAL REGULATOR-RELATED"/>
    <property type="match status" value="1"/>
</dbReference>
<keyword evidence="3" id="KW-0238">DNA-binding</keyword>
<comment type="caution">
    <text evidence="6">The sequence shown here is derived from an EMBL/GenBank/DDBJ whole genome shotgun (WGS) entry which is preliminary data.</text>
</comment>
<dbReference type="PROSITE" id="PS50931">
    <property type="entry name" value="HTH_LYSR"/>
    <property type="match status" value="1"/>
</dbReference>
<dbReference type="InterPro" id="IPR036390">
    <property type="entry name" value="WH_DNA-bd_sf"/>
</dbReference>
<evidence type="ECO:0000256" key="4">
    <source>
        <dbReference type="ARBA" id="ARBA00023163"/>
    </source>
</evidence>
<dbReference type="PRINTS" id="PR00039">
    <property type="entry name" value="HTHLYSR"/>
</dbReference>
<evidence type="ECO:0000313" key="7">
    <source>
        <dbReference type="Proteomes" id="UP000738517"/>
    </source>
</evidence>
<evidence type="ECO:0000256" key="1">
    <source>
        <dbReference type="ARBA" id="ARBA00009437"/>
    </source>
</evidence>
<gene>
    <name evidence="6" type="ORF">EIZ48_24695</name>
</gene>
<dbReference type="Pfam" id="PF00126">
    <property type="entry name" value="HTH_1"/>
    <property type="match status" value="1"/>
</dbReference>
<reference evidence="6 7" key="1">
    <citation type="journal article" date="2017" name="Int. J. Syst. Evol. Microbiol.">
        <title>Photobacterium alginatilyticum sp. nov., a marine bacterium isolated from bottom seawater.</title>
        <authorList>
            <person name="Wang X."/>
            <person name="Wang Y."/>
            <person name="Yang X."/>
            <person name="Sun H."/>
            <person name="Li B."/>
            <person name="Zhang X.H."/>
        </authorList>
    </citation>
    <scope>NUCLEOTIDE SEQUENCE [LARGE SCALE GENOMIC DNA]</scope>
    <source>
        <strain evidence="6 7">P03D4</strain>
    </source>
</reference>
<dbReference type="InterPro" id="IPR058163">
    <property type="entry name" value="LysR-type_TF_proteobact-type"/>
</dbReference>
<keyword evidence="2" id="KW-0805">Transcription regulation</keyword>
<dbReference type="InterPro" id="IPR000847">
    <property type="entry name" value="LysR_HTH_N"/>
</dbReference>
<comment type="similarity">
    <text evidence="1">Belongs to the LysR transcriptional regulatory family.</text>
</comment>
<dbReference type="InterPro" id="IPR036388">
    <property type="entry name" value="WH-like_DNA-bd_sf"/>
</dbReference>
<dbReference type="SUPFAM" id="SSF46785">
    <property type="entry name" value="Winged helix' DNA-binding domain"/>
    <property type="match status" value="1"/>
</dbReference>
<evidence type="ECO:0000313" key="6">
    <source>
        <dbReference type="EMBL" id="NBI55717.1"/>
    </source>
</evidence>
<evidence type="ECO:0000256" key="3">
    <source>
        <dbReference type="ARBA" id="ARBA00023125"/>
    </source>
</evidence>
<name>A0ABW9YPB2_9GAMM</name>
<dbReference type="EMBL" id="RSEJ01000035">
    <property type="protein sequence ID" value="NBI55717.1"/>
    <property type="molecule type" value="Genomic_DNA"/>
</dbReference>